<feature type="compositionally biased region" description="Polar residues" evidence="2">
    <location>
        <begin position="861"/>
        <end position="875"/>
    </location>
</feature>
<dbReference type="InterPro" id="IPR021006">
    <property type="entry name" value="Hda2/3"/>
</dbReference>
<feature type="region of interest" description="Disordered" evidence="2">
    <location>
        <begin position="272"/>
        <end position="313"/>
    </location>
</feature>
<feature type="region of interest" description="Disordered" evidence="2">
    <location>
        <begin position="1011"/>
        <end position="1053"/>
    </location>
</feature>
<dbReference type="OrthoDB" id="3647690at2759"/>
<evidence type="ECO:0000313" key="4">
    <source>
        <dbReference type="Proteomes" id="UP000324241"/>
    </source>
</evidence>
<protein>
    <recommendedName>
        <fullName evidence="5">Chromo domain-containing protein</fullName>
    </recommendedName>
</protein>
<dbReference type="GeneID" id="54332515"/>
<feature type="compositionally biased region" description="Polar residues" evidence="2">
    <location>
        <begin position="146"/>
        <end position="156"/>
    </location>
</feature>
<feature type="region of interest" description="Disordered" evidence="2">
    <location>
        <begin position="856"/>
        <end position="875"/>
    </location>
</feature>
<feature type="region of interest" description="Disordered" evidence="2">
    <location>
        <begin position="224"/>
        <end position="258"/>
    </location>
</feature>
<feature type="compositionally biased region" description="Basic and acidic residues" evidence="2">
    <location>
        <begin position="126"/>
        <end position="137"/>
    </location>
</feature>
<dbReference type="InterPro" id="IPR016197">
    <property type="entry name" value="Chromo-like_dom_sf"/>
</dbReference>
<sequence length="1156" mass="128708">MWRKRKAPSPVSTHTTDQHRKKKRKQKYFVISSDNESKDSHESSDLAEDEWPINCILDETESQYLIDWEGPWSPTWEPKEHANEIAVRTWEDKKQQRPQNVNRLSESTKSESSAPRAQGRNGEACHPPEPHSSRERSPLFVPVDTISETPQAQETSGAIDHPEPSPSQLPGPQVSRSERSGATIFKLKQPTPATPGVTDPFEYAESPIPAEYLLSGEFLHSTDISREASLTPNREDPRPDGLLASDTTGTYMPPKSAGLSANKDLLAVSVGSRTKAEIAETPPHPPSVPESQRLRSHPESNSADPQGSAKSFGYQPVYSTLVPRVRLPGDFPSGSAYSPILSKSVPGSITTRSVRSGIRSQESIHIPQARAASVITFKDMDDQKKEVRSLSETMEKYSHYEGATPREKLRSAYAQLTARASAGPSQNVDVSATPSSAGDIEPSAPPPVPEATAPLSVRVDKEPGSHTRTEAAPAIPEPVTGPTGLEPTQHPTVQTIQPSALTVSNAEQVLPGSVCLGPCEFAVPLPMDSRVKDDYERVVASESHSIREFLRISDPREESAENELERLEPKIRDVLKHLSNVATHPDLNINDHIKDSRSDLAKEAAWAEYSSAKFLFLAYVVEIASSRDIHIVILVDEEKTQDVVERYLKGKGLVYTRPREEMGIGTNQEVSMTRDCLSFGIQSSRNDGVMETYKRPSAIVALDSSFNAKNPSVEHMRTTYARNGSLLPVIRLIVASSSEHVELCFPNLAEIQQLRLVVYYTMQLRDLVGDLQDDALGVREDVEEILSSLLSDNFEYHWPLPLIEPLHIVSSKELGSLRIGGLNEANAGSAPPLRALSQKRGIEVEGTNEQVSKRFRPGVSQDASQFTDGSNVQSQTLDRDLQTLEKHLIQMRASHAAERESLRESLAAAESRLLEREKVLESLQHRYESRTKNLHQIRQERDRLVESNTASEQRIQRQKEEIGKLKDERTQLRHDLESARERLKTGGGTAAELESSQEEIRRLTKENAALQRKAEYESKQTEYTREQYQTASTAAAQSGNESRQLREENETLKRKVAADVSRLKELNMKNEESRHLARIAELETTLSNRDDLLRRKEEELREIRKNRPSTRSTSTQPRSPKWTAGNSRPTSPGINNNGSTFAGRGSALRFSSEMSL</sequence>
<evidence type="ECO:0008006" key="5">
    <source>
        <dbReference type="Google" id="ProtNLM"/>
    </source>
</evidence>
<dbReference type="PANTHER" id="PTHR43049">
    <property type="entry name" value="EARLY ENDOSOME ANTIGEN"/>
    <property type="match status" value="1"/>
</dbReference>
<evidence type="ECO:0000256" key="2">
    <source>
        <dbReference type="SAM" id="MobiDB-lite"/>
    </source>
</evidence>
<feature type="region of interest" description="Disordered" evidence="2">
    <location>
        <begin position="944"/>
        <end position="971"/>
    </location>
</feature>
<comment type="caution">
    <text evidence="3">The sequence shown here is derived from an EMBL/GenBank/DDBJ whole genome shotgun (WGS) entry which is preliminary data.</text>
</comment>
<dbReference type="InterPro" id="IPR038609">
    <property type="entry name" value="HDA1_su2/3_sf"/>
</dbReference>
<name>A0A5M9M8F5_9EURO</name>
<feature type="compositionally biased region" description="Polar residues" evidence="2">
    <location>
        <begin position="97"/>
        <end position="115"/>
    </location>
</feature>
<dbReference type="Proteomes" id="UP000324241">
    <property type="component" value="Unassembled WGS sequence"/>
</dbReference>
<feature type="compositionally biased region" description="Basic and acidic residues" evidence="2">
    <location>
        <begin position="77"/>
        <end position="95"/>
    </location>
</feature>
<feature type="compositionally biased region" description="Basic and acidic residues" evidence="2">
    <location>
        <begin position="954"/>
        <end position="971"/>
    </location>
</feature>
<feature type="compositionally biased region" description="Low complexity" evidence="2">
    <location>
        <begin position="1029"/>
        <end position="1038"/>
    </location>
</feature>
<feature type="compositionally biased region" description="Basic and acidic residues" evidence="2">
    <location>
        <begin position="1043"/>
        <end position="1053"/>
    </location>
</feature>
<feature type="region of interest" description="Disordered" evidence="2">
    <location>
        <begin position="1100"/>
        <end position="1156"/>
    </location>
</feature>
<feature type="region of interest" description="Disordered" evidence="2">
    <location>
        <begin position="980"/>
        <end position="999"/>
    </location>
</feature>
<dbReference type="Gene3D" id="3.40.50.12360">
    <property type="match status" value="1"/>
</dbReference>
<feature type="region of interest" description="Disordered" evidence="2">
    <location>
        <begin position="69"/>
        <end position="203"/>
    </location>
</feature>
<gene>
    <name evidence="3" type="ORF">ATNIH1004_009813</name>
</gene>
<feature type="region of interest" description="Disordered" evidence="2">
    <location>
        <begin position="418"/>
        <end position="480"/>
    </location>
</feature>
<reference evidence="3 4" key="1">
    <citation type="submission" date="2019-08" db="EMBL/GenBank/DDBJ databases">
        <title>The genome sequence of a newly discovered highly antifungal drug resistant Aspergillus species, Aspergillus tanneri NIH 1004.</title>
        <authorList>
            <person name="Mounaud S."/>
            <person name="Singh I."/>
            <person name="Joardar V."/>
            <person name="Pakala S."/>
            <person name="Pakala S."/>
            <person name="Venepally P."/>
            <person name="Chung J.K."/>
            <person name="Losada L."/>
            <person name="Nierman W.C."/>
        </authorList>
    </citation>
    <scope>NUCLEOTIDE SEQUENCE [LARGE SCALE GENOMIC DNA]</scope>
    <source>
        <strain evidence="3 4">NIH1004</strain>
    </source>
</reference>
<feature type="compositionally biased region" description="Polar residues" evidence="2">
    <location>
        <begin position="299"/>
        <end position="309"/>
    </location>
</feature>
<comment type="subunit">
    <text evidence="1">Component of the NuA4 histone acetyltransferase complex.</text>
</comment>
<feature type="compositionally biased region" description="Basic and acidic residues" evidence="2">
    <location>
        <begin position="1012"/>
        <end position="1025"/>
    </location>
</feature>
<organism evidence="3 4">
    <name type="scientific">Aspergillus tanneri</name>
    <dbReference type="NCBI Taxonomy" id="1220188"/>
    <lineage>
        <taxon>Eukaryota</taxon>
        <taxon>Fungi</taxon>
        <taxon>Dikarya</taxon>
        <taxon>Ascomycota</taxon>
        <taxon>Pezizomycotina</taxon>
        <taxon>Eurotiomycetes</taxon>
        <taxon>Eurotiomycetidae</taxon>
        <taxon>Eurotiales</taxon>
        <taxon>Aspergillaceae</taxon>
        <taxon>Aspergillus</taxon>
        <taxon>Aspergillus subgen. Circumdati</taxon>
    </lineage>
</organism>
<accession>A0A5M9M8F5</accession>
<dbReference type="Pfam" id="PF11496">
    <property type="entry name" value="HDA2-3"/>
    <property type="match status" value="1"/>
</dbReference>
<dbReference type="VEuPathDB" id="FungiDB:EYZ11_010398"/>
<feature type="compositionally biased region" description="Basic and acidic residues" evidence="2">
    <location>
        <begin position="458"/>
        <end position="469"/>
    </location>
</feature>
<dbReference type="SUPFAM" id="SSF54160">
    <property type="entry name" value="Chromo domain-like"/>
    <property type="match status" value="1"/>
</dbReference>
<feature type="compositionally biased region" description="Polar residues" evidence="2">
    <location>
        <begin position="423"/>
        <end position="436"/>
    </location>
</feature>
<dbReference type="PANTHER" id="PTHR43049:SF1">
    <property type="entry name" value="EARLY ENDOSOME ANTIGEN"/>
    <property type="match status" value="1"/>
</dbReference>
<dbReference type="AlphaFoldDB" id="A0A5M9M8F5"/>
<dbReference type="VEuPathDB" id="FungiDB:EYZ11_010399"/>
<evidence type="ECO:0000256" key="1">
    <source>
        <dbReference type="ARBA" id="ARBA00011353"/>
    </source>
</evidence>
<feature type="compositionally biased region" description="Low complexity" evidence="2">
    <location>
        <begin position="1109"/>
        <end position="1120"/>
    </location>
</feature>
<dbReference type="EMBL" id="QUQM01000005">
    <property type="protein sequence ID" value="KAA8643051.1"/>
    <property type="molecule type" value="Genomic_DNA"/>
</dbReference>
<feature type="region of interest" description="Disordered" evidence="2">
    <location>
        <begin position="1"/>
        <end position="52"/>
    </location>
</feature>
<feature type="compositionally biased region" description="Polar residues" evidence="2">
    <location>
        <begin position="1124"/>
        <end position="1140"/>
    </location>
</feature>
<evidence type="ECO:0000313" key="3">
    <source>
        <dbReference type="EMBL" id="KAA8643051.1"/>
    </source>
</evidence>
<dbReference type="GO" id="GO:0070823">
    <property type="term" value="C:HDA1 complex"/>
    <property type="evidence" value="ECO:0007669"/>
    <property type="project" value="InterPro"/>
</dbReference>
<proteinExistence type="predicted"/>
<dbReference type="RefSeq" id="XP_033422413.1">
    <property type="nucleotide sequence ID" value="XM_033574395.1"/>
</dbReference>
<feature type="compositionally biased region" description="Basic and acidic residues" evidence="2">
    <location>
        <begin position="35"/>
        <end position="44"/>
    </location>
</feature>